<reference evidence="2" key="1">
    <citation type="journal article" date="2022" name="bioRxiv">
        <title>Sequencing and chromosome-scale assembly of the giantPleurodeles waltlgenome.</title>
        <authorList>
            <person name="Brown T."/>
            <person name="Elewa A."/>
            <person name="Iarovenko S."/>
            <person name="Subramanian E."/>
            <person name="Araus A.J."/>
            <person name="Petzold A."/>
            <person name="Susuki M."/>
            <person name="Suzuki K.-i.T."/>
            <person name="Hayashi T."/>
            <person name="Toyoda A."/>
            <person name="Oliveira C."/>
            <person name="Osipova E."/>
            <person name="Leigh N.D."/>
            <person name="Simon A."/>
            <person name="Yun M.H."/>
        </authorList>
    </citation>
    <scope>NUCLEOTIDE SEQUENCE</scope>
    <source>
        <strain evidence="2">20211129_DDA</strain>
        <tissue evidence="2">Liver</tissue>
    </source>
</reference>
<accession>A0AAV7WC94</accession>
<protein>
    <submittedName>
        <fullName evidence="2">Uncharacterized protein</fullName>
    </submittedName>
</protein>
<dbReference type="AlphaFoldDB" id="A0AAV7WC94"/>
<organism evidence="2 3">
    <name type="scientific">Pleurodeles waltl</name>
    <name type="common">Iberian ribbed newt</name>
    <dbReference type="NCBI Taxonomy" id="8319"/>
    <lineage>
        <taxon>Eukaryota</taxon>
        <taxon>Metazoa</taxon>
        <taxon>Chordata</taxon>
        <taxon>Craniata</taxon>
        <taxon>Vertebrata</taxon>
        <taxon>Euteleostomi</taxon>
        <taxon>Amphibia</taxon>
        <taxon>Batrachia</taxon>
        <taxon>Caudata</taxon>
        <taxon>Salamandroidea</taxon>
        <taxon>Salamandridae</taxon>
        <taxon>Pleurodelinae</taxon>
        <taxon>Pleurodeles</taxon>
    </lineage>
</organism>
<dbReference type="EMBL" id="JANPWB010000002">
    <property type="protein sequence ID" value="KAJ1209679.1"/>
    <property type="molecule type" value="Genomic_DNA"/>
</dbReference>
<keyword evidence="3" id="KW-1185">Reference proteome</keyword>
<proteinExistence type="predicted"/>
<keyword evidence="1" id="KW-0472">Membrane</keyword>
<evidence type="ECO:0000256" key="1">
    <source>
        <dbReference type="SAM" id="Phobius"/>
    </source>
</evidence>
<sequence>MSFSTGSGGGFVPRVLHPACGDLSSGEIFGAEWHAVLVAAVSWSVVLVAAVSCSAVLVAAVSCSAVLVAAVSLAAVLVAAVSLAAVLVAPVSLAAVLVAVLSAVQVFPDLPVLVCPVPTLDGGAAGSTLPPVPLGAAVFEDSFPLSCRALANFWCF</sequence>
<comment type="caution">
    <text evidence="2">The sequence shown here is derived from an EMBL/GenBank/DDBJ whole genome shotgun (WGS) entry which is preliminary data.</text>
</comment>
<evidence type="ECO:0000313" key="3">
    <source>
        <dbReference type="Proteomes" id="UP001066276"/>
    </source>
</evidence>
<evidence type="ECO:0000313" key="2">
    <source>
        <dbReference type="EMBL" id="KAJ1209679.1"/>
    </source>
</evidence>
<keyword evidence="1" id="KW-0812">Transmembrane</keyword>
<dbReference type="Proteomes" id="UP001066276">
    <property type="component" value="Chromosome 1_2"/>
</dbReference>
<gene>
    <name evidence="2" type="ORF">NDU88_005052</name>
</gene>
<feature type="transmembrane region" description="Helical" evidence="1">
    <location>
        <begin position="33"/>
        <end position="61"/>
    </location>
</feature>
<feature type="transmembrane region" description="Helical" evidence="1">
    <location>
        <begin position="73"/>
        <end position="104"/>
    </location>
</feature>
<name>A0AAV7WC94_PLEWA</name>
<keyword evidence="1" id="KW-1133">Transmembrane helix</keyword>